<evidence type="ECO:0000256" key="4">
    <source>
        <dbReference type="ARBA" id="ARBA00022525"/>
    </source>
</evidence>
<reference evidence="8 9" key="1">
    <citation type="submission" date="2021-06" db="EMBL/GenBank/DDBJ databases">
        <authorList>
            <person name="Palmer J.M."/>
        </authorList>
    </citation>
    <scope>NUCLEOTIDE SEQUENCE [LARGE SCALE GENOMIC DNA]</scope>
    <source>
        <strain evidence="8 9">MEX-2019</strain>
        <tissue evidence="8">Muscle</tissue>
    </source>
</reference>
<feature type="coiled-coil region" evidence="6">
    <location>
        <begin position="120"/>
        <end position="154"/>
    </location>
</feature>
<dbReference type="GO" id="GO:0006955">
    <property type="term" value="P:immune response"/>
    <property type="evidence" value="ECO:0007669"/>
    <property type="project" value="InterPro"/>
</dbReference>
<evidence type="ECO:0000256" key="5">
    <source>
        <dbReference type="ARBA" id="ARBA00023180"/>
    </source>
</evidence>
<evidence type="ECO:0000313" key="8">
    <source>
        <dbReference type="EMBL" id="KAK5615110.1"/>
    </source>
</evidence>
<dbReference type="SUPFAM" id="SSF47266">
    <property type="entry name" value="4-helical cytokines"/>
    <property type="match status" value="1"/>
</dbReference>
<dbReference type="InterPro" id="IPR002069">
    <property type="entry name" value="Interferon_gamma"/>
</dbReference>
<accession>A0AAV9S1G3</accession>
<dbReference type="AlphaFoldDB" id="A0AAV9S1G3"/>
<dbReference type="PANTHER" id="PTHR11419:SF0">
    <property type="entry name" value="INTERFERON GAMMA"/>
    <property type="match status" value="1"/>
</dbReference>
<dbReference type="PANTHER" id="PTHR11419">
    <property type="entry name" value="INTERFERON GAMMA"/>
    <property type="match status" value="1"/>
</dbReference>
<dbReference type="GO" id="GO:0005125">
    <property type="term" value="F:cytokine activity"/>
    <property type="evidence" value="ECO:0007669"/>
    <property type="project" value="UniProtKB-KW"/>
</dbReference>
<evidence type="ECO:0000256" key="7">
    <source>
        <dbReference type="SAM" id="SignalP"/>
    </source>
</evidence>
<organism evidence="8 9">
    <name type="scientific">Crenichthys baileyi</name>
    <name type="common">White River springfish</name>
    <dbReference type="NCBI Taxonomy" id="28760"/>
    <lineage>
        <taxon>Eukaryota</taxon>
        <taxon>Metazoa</taxon>
        <taxon>Chordata</taxon>
        <taxon>Craniata</taxon>
        <taxon>Vertebrata</taxon>
        <taxon>Euteleostomi</taxon>
        <taxon>Actinopterygii</taxon>
        <taxon>Neopterygii</taxon>
        <taxon>Teleostei</taxon>
        <taxon>Neoteleostei</taxon>
        <taxon>Acanthomorphata</taxon>
        <taxon>Ovalentaria</taxon>
        <taxon>Atherinomorphae</taxon>
        <taxon>Cyprinodontiformes</taxon>
        <taxon>Goodeidae</taxon>
        <taxon>Crenichthys</taxon>
    </lineage>
</organism>
<evidence type="ECO:0000256" key="3">
    <source>
        <dbReference type="ARBA" id="ARBA00022514"/>
    </source>
</evidence>
<evidence type="ECO:0008006" key="10">
    <source>
        <dbReference type="Google" id="ProtNLM"/>
    </source>
</evidence>
<proteinExistence type="inferred from homology"/>
<comment type="caution">
    <text evidence="8">The sequence shown here is derived from an EMBL/GenBank/DDBJ whole genome shotgun (WGS) entry which is preliminary data.</text>
</comment>
<name>A0AAV9S1G3_9TELE</name>
<evidence type="ECO:0000256" key="1">
    <source>
        <dbReference type="ARBA" id="ARBA00004613"/>
    </source>
</evidence>
<dbReference type="Gene3D" id="1.20.1250.10">
    <property type="match status" value="1"/>
</dbReference>
<keyword evidence="3" id="KW-0202">Cytokine</keyword>
<evidence type="ECO:0000256" key="6">
    <source>
        <dbReference type="SAM" id="Coils"/>
    </source>
</evidence>
<evidence type="ECO:0000256" key="2">
    <source>
        <dbReference type="ARBA" id="ARBA00007566"/>
    </source>
</evidence>
<dbReference type="GO" id="GO:0005133">
    <property type="term" value="F:type II interferon receptor binding"/>
    <property type="evidence" value="ECO:0007669"/>
    <property type="project" value="InterPro"/>
</dbReference>
<comment type="subcellular location">
    <subcellularLocation>
        <location evidence="1">Secreted</location>
    </subcellularLocation>
</comment>
<comment type="similarity">
    <text evidence="2">Belongs to the type II (or gamma) interferon family.</text>
</comment>
<keyword evidence="7" id="KW-0732">Signal</keyword>
<dbReference type="EMBL" id="JAHHUM010001003">
    <property type="protein sequence ID" value="KAK5615110.1"/>
    <property type="molecule type" value="Genomic_DNA"/>
</dbReference>
<feature type="signal peptide" evidence="7">
    <location>
        <begin position="1"/>
        <end position="26"/>
    </location>
</feature>
<feature type="chain" id="PRO_5043810271" description="Interferon gamma" evidence="7">
    <location>
        <begin position="27"/>
        <end position="192"/>
    </location>
</feature>
<evidence type="ECO:0000313" key="9">
    <source>
        <dbReference type="Proteomes" id="UP001311232"/>
    </source>
</evidence>
<keyword evidence="6" id="KW-0175">Coiled coil</keyword>
<keyword evidence="9" id="KW-1185">Reference proteome</keyword>
<keyword evidence="5" id="KW-0325">Glycoprotein</keyword>
<dbReference type="InterPro" id="IPR009079">
    <property type="entry name" value="4_helix_cytokine-like_core"/>
</dbReference>
<protein>
    <recommendedName>
        <fullName evidence="10">Interferon gamma</fullName>
    </recommendedName>
</protein>
<gene>
    <name evidence="8" type="ORF">CRENBAI_005607</name>
</gene>
<dbReference type="Proteomes" id="UP001311232">
    <property type="component" value="Unassembled WGS sequence"/>
</dbReference>
<dbReference type="GO" id="GO:0005615">
    <property type="term" value="C:extracellular space"/>
    <property type="evidence" value="ECO:0007669"/>
    <property type="project" value="UniProtKB-KW"/>
</dbReference>
<sequence length="192" mass="21203">MPSCSVSLGLLALMGGMVACAWPVQARNIFVSDNLKEIHTSIATKLDLMQLEINQEPLFDFVLRIINTSCQRKDDIRLLNATLNIYMQIFSNVLHPSLGNHHGGSHNPKLLDSLTNPADRSKVHSALKQLKKKIEELKSRLTCQNQNIEAALSELDNIKVDDPMVQKKALAEFLRIYQAASTVAAVNAGSAK</sequence>
<keyword evidence="4" id="KW-0964">Secreted</keyword>